<keyword evidence="1" id="KW-0238">DNA-binding</keyword>
<dbReference type="GO" id="GO:0003677">
    <property type="term" value="F:DNA binding"/>
    <property type="evidence" value="ECO:0007669"/>
    <property type="project" value="UniProtKB-KW"/>
</dbReference>
<keyword evidence="4" id="KW-1185">Reference proteome</keyword>
<dbReference type="InterPro" id="IPR001387">
    <property type="entry name" value="Cro/C1-type_HTH"/>
</dbReference>
<name>D4H419_DENA2</name>
<dbReference type="Proteomes" id="UP000002012">
    <property type="component" value="Chromosome"/>
</dbReference>
<dbReference type="EMBL" id="CP001968">
    <property type="protein sequence ID" value="ADD67330.1"/>
    <property type="molecule type" value="Genomic_DNA"/>
</dbReference>
<dbReference type="Pfam" id="PF01381">
    <property type="entry name" value="HTH_3"/>
    <property type="match status" value="1"/>
</dbReference>
<dbReference type="InParanoid" id="D4H419"/>
<dbReference type="PROSITE" id="PS50943">
    <property type="entry name" value="HTH_CROC1"/>
    <property type="match status" value="1"/>
</dbReference>
<evidence type="ECO:0000259" key="2">
    <source>
        <dbReference type="PROSITE" id="PS50943"/>
    </source>
</evidence>
<feature type="domain" description="HTH cro/C1-type" evidence="2">
    <location>
        <begin position="8"/>
        <end position="62"/>
    </location>
</feature>
<dbReference type="PANTHER" id="PTHR46558:SF11">
    <property type="entry name" value="HTH-TYPE TRANSCRIPTIONAL REGULATOR XRE"/>
    <property type="match status" value="1"/>
</dbReference>
<protein>
    <submittedName>
        <fullName evidence="3">Transcriptional regulator, XRE family</fullName>
    </submittedName>
</protein>
<dbReference type="PANTHER" id="PTHR46558">
    <property type="entry name" value="TRACRIPTIONAL REGULATORY PROTEIN-RELATED-RELATED"/>
    <property type="match status" value="1"/>
</dbReference>
<dbReference type="RefSeq" id="WP_013009874.1">
    <property type="nucleotide sequence ID" value="NC_013943.1"/>
</dbReference>
<dbReference type="PaxDb" id="522772-Dacet_0532"/>
<evidence type="ECO:0000313" key="3">
    <source>
        <dbReference type="EMBL" id="ADD67330.1"/>
    </source>
</evidence>
<dbReference type="SUPFAM" id="SSF47413">
    <property type="entry name" value="lambda repressor-like DNA-binding domains"/>
    <property type="match status" value="1"/>
</dbReference>
<dbReference type="AlphaFoldDB" id="D4H419"/>
<dbReference type="Gene3D" id="1.10.260.40">
    <property type="entry name" value="lambda repressor-like DNA-binding domains"/>
    <property type="match status" value="1"/>
</dbReference>
<dbReference type="HOGENOM" id="CLU_1746650_0_0_0"/>
<dbReference type="KEGG" id="dap:Dacet_0532"/>
<dbReference type="SMART" id="SM00530">
    <property type="entry name" value="HTH_XRE"/>
    <property type="match status" value="1"/>
</dbReference>
<organism evidence="3 4">
    <name type="scientific">Denitrovibrio acetiphilus (strain DSM 12809 / NBRC 114555 / N2460)</name>
    <dbReference type="NCBI Taxonomy" id="522772"/>
    <lineage>
        <taxon>Bacteria</taxon>
        <taxon>Pseudomonadati</taxon>
        <taxon>Deferribacterota</taxon>
        <taxon>Deferribacteres</taxon>
        <taxon>Deferribacterales</taxon>
        <taxon>Geovibrionaceae</taxon>
        <taxon>Denitrovibrio</taxon>
    </lineage>
</organism>
<dbReference type="STRING" id="522772.Dacet_0532"/>
<reference evidence="3 4" key="1">
    <citation type="journal article" date="2010" name="Stand. Genomic Sci.">
        <title>Complete genome sequence of Denitrovibrio acetiphilus type strain (N2460).</title>
        <authorList>
            <person name="Kiss H."/>
            <person name="Lang E."/>
            <person name="Lapidus A."/>
            <person name="Copeland A."/>
            <person name="Nolan M."/>
            <person name="Glavina Del Rio T."/>
            <person name="Chen F."/>
            <person name="Lucas S."/>
            <person name="Tice H."/>
            <person name="Cheng J.F."/>
            <person name="Han C."/>
            <person name="Goodwin L."/>
            <person name="Pitluck S."/>
            <person name="Liolios K."/>
            <person name="Pati A."/>
            <person name="Ivanova N."/>
            <person name="Mavromatis K."/>
            <person name="Chen A."/>
            <person name="Palaniappan K."/>
            <person name="Land M."/>
            <person name="Hauser L."/>
            <person name="Chang Y.J."/>
            <person name="Jeffries C.D."/>
            <person name="Detter J.C."/>
            <person name="Brettin T."/>
            <person name="Spring S."/>
            <person name="Rohde M."/>
            <person name="Goker M."/>
            <person name="Woyke T."/>
            <person name="Bristow J."/>
            <person name="Eisen J.A."/>
            <person name="Markowitz V."/>
            <person name="Hugenholtz P."/>
            <person name="Kyrpides N.C."/>
            <person name="Klenk H.P."/>
        </authorList>
    </citation>
    <scope>NUCLEOTIDE SEQUENCE [LARGE SCALE GENOMIC DNA]</scope>
    <source>
        <strain evidence="4">DSM 12809 / NBRC 114555 / N2460</strain>
    </source>
</reference>
<sequence length="149" mass="16787">MDTFAERLKALIDVKNIKQTELADLIGVNSKSINTYVKGRSEPNLDLLKKMAEELETPIEYFFGYISLDEAINGGLSSEKALLINTIRNINTPIPNDTLQLIKTILLTLNHEIKESLDKLSKLDPEGVSEIAKQINKEYSLQKLNTQNK</sequence>
<dbReference type="CDD" id="cd00093">
    <property type="entry name" value="HTH_XRE"/>
    <property type="match status" value="1"/>
</dbReference>
<proteinExistence type="predicted"/>
<evidence type="ECO:0000313" key="4">
    <source>
        <dbReference type="Proteomes" id="UP000002012"/>
    </source>
</evidence>
<evidence type="ECO:0000256" key="1">
    <source>
        <dbReference type="ARBA" id="ARBA00023125"/>
    </source>
</evidence>
<dbReference type="InterPro" id="IPR010982">
    <property type="entry name" value="Lambda_DNA-bd_dom_sf"/>
</dbReference>
<dbReference type="eggNOG" id="COG1476">
    <property type="taxonomic scope" value="Bacteria"/>
</dbReference>
<accession>D4H419</accession>
<dbReference type="OrthoDB" id="1766270at2"/>
<gene>
    <name evidence="3" type="ordered locus">Dacet_0532</name>
</gene>